<proteinExistence type="predicted"/>
<feature type="non-terminal residue" evidence="2">
    <location>
        <position position="1"/>
    </location>
</feature>
<accession>A0AAD7ZJM0</accession>
<dbReference type="Proteomes" id="UP001233999">
    <property type="component" value="Unassembled WGS sequence"/>
</dbReference>
<keyword evidence="1" id="KW-0812">Transmembrane</keyword>
<sequence length="73" mass="8504">MEKSGKHSDFVEMKNDVNIWILISKEVMRYLMSDLEDFDHVFDKNNGSGFIARILVMRSVVLLSLYVLDHLVT</sequence>
<keyword evidence="3" id="KW-1185">Reference proteome</keyword>
<evidence type="ECO:0000313" key="3">
    <source>
        <dbReference type="Proteomes" id="UP001233999"/>
    </source>
</evidence>
<gene>
    <name evidence="2" type="ORF">L9F63_003862</name>
</gene>
<name>A0AAD7ZJM0_DIPPU</name>
<keyword evidence="1" id="KW-1133">Transmembrane helix</keyword>
<dbReference type="AlphaFoldDB" id="A0AAD7ZJM0"/>
<feature type="transmembrane region" description="Helical" evidence="1">
    <location>
        <begin position="50"/>
        <end position="68"/>
    </location>
</feature>
<protein>
    <submittedName>
        <fullName evidence="2">Uncharacterized protein</fullName>
    </submittedName>
</protein>
<reference evidence="2" key="1">
    <citation type="journal article" date="2023" name="IScience">
        <title>Live-bearing cockroach genome reveals convergent evolutionary mechanisms linked to viviparity in insects and beyond.</title>
        <authorList>
            <person name="Fouks B."/>
            <person name="Harrison M.C."/>
            <person name="Mikhailova A.A."/>
            <person name="Marchal E."/>
            <person name="English S."/>
            <person name="Carruthers M."/>
            <person name="Jennings E.C."/>
            <person name="Chiamaka E.L."/>
            <person name="Frigard R.A."/>
            <person name="Pippel M."/>
            <person name="Attardo G.M."/>
            <person name="Benoit J.B."/>
            <person name="Bornberg-Bauer E."/>
            <person name="Tobe S.S."/>
        </authorList>
    </citation>
    <scope>NUCLEOTIDE SEQUENCE</scope>
    <source>
        <strain evidence="2">Stay&amp;Tobe</strain>
    </source>
</reference>
<evidence type="ECO:0000256" key="1">
    <source>
        <dbReference type="SAM" id="Phobius"/>
    </source>
</evidence>
<keyword evidence="1" id="KW-0472">Membrane</keyword>
<reference evidence="2" key="2">
    <citation type="submission" date="2023-05" db="EMBL/GenBank/DDBJ databases">
        <authorList>
            <person name="Fouks B."/>
        </authorList>
    </citation>
    <scope>NUCLEOTIDE SEQUENCE</scope>
    <source>
        <strain evidence="2">Stay&amp;Tobe</strain>
        <tissue evidence="2">Testes</tissue>
    </source>
</reference>
<evidence type="ECO:0000313" key="2">
    <source>
        <dbReference type="EMBL" id="KAJ9581793.1"/>
    </source>
</evidence>
<dbReference type="EMBL" id="JASPKZ010007842">
    <property type="protein sequence ID" value="KAJ9581793.1"/>
    <property type="molecule type" value="Genomic_DNA"/>
</dbReference>
<organism evidence="2 3">
    <name type="scientific">Diploptera punctata</name>
    <name type="common">Pacific beetle cockroach</name>
    <dbReference type="NCBI Taxonomy" id="6984"/>
    <lineage>
        <taxon>Eukaryota</taxon>
        <taxon>Metazoa</taxon>
        <taxon>Ecdysozoa</taxon>
        <taxon>Arthropoda</taxon>
        <taxon>Hexapoda</taxon>
        <taxon>Insecta</taxon>
        <taxon>Pterygota</taxon>
        <taxon>Neoptera</taxon>
        <taxon>Polyneoptera</taxon>
        <taxon>Dictyoptera</taxon>
        <taxon>Blattodea</taxon>
        <taxon>Blaberoidea</taxon>
        <taxon>Blaberidae</taxon>
        <taxon>Diplopterinae</taxon>
        <taxon>Diploptera</taxon>
    </lineage>
</organism>
<comment type="caution">
    <text evidence="2">The sequence shown here is derived from an EMBL/GenBank/DDBJ whole genome shotgun (WGS) entry which is preliminary data.</text>
</comment>